<name>A0A1E3BB16_ASPCR</name>
<dbReference type="VEuPathDB" id="FungiDB:SI65_06018"/>
<dbReference type="AlphaFoldDB" id="A0A1E3BB16"/>
<proteinExistence type="predicted"/>
<reference evidence="1 2" key="1">
    <citation type="journal article" date="2016" name="BMC Genomics">
        <title>Comparative genomic and transcriptomic analyses of the Fuzhuan brick tea-fermentation fungus Aspergillus cristatus.</title>
        <authorList>
            <person name="Ge Y."/>
            <person name="Wang Y."/>
            <person name="Liu Y."/>
            <person name="Tan Y."/>
            <person name="Ren X."/>
            <person name="Zhang X."/>
            <person name="Hyde K.D."/>
            <person name="Liu Y."/>
            <person name="Liu Z."/>
        </authorList>
    </citation>
    <scope>NUCLEOTIDE SEQUENCE [LARGE SCALE GENOMIC DNA]</scope>
    <source>
        <strain evidence="1 2">GZAAS20.1005</strain>
    </source>
</reference>
<gene>
    <name evidence="1" type="ORF">SI65_06018</name>
</gene>
<dbReference type="Proteomes" id="UP000094569">
    <property type="component" value="Unassembled WGS sequence"/>
</dbReference>
<organism evidence="1 2">
    <name type="scientific">Aspergillus cristatus</name>
    <name type="common">Chinese Fuzhuan brick tea-fermentation fungus</name>
    <name type="synonym">Eurotium cristatum</name>
    <dbReference type="NCBI Taxonomy" id="573508"/>
    <lineage>
        <taxon>Eukaryota</taxon>
        <taxon>Fungi</taxon>
        <taxon>Dikarya</taxon>
        <taxon>Ascomycota</taxon>
        <taxon>Pezizomycotina</taxon>
        <taxon>Eurotiomycetes</taxon>
        <taxon>Eurotiomycetidae</taxon>
        <taxon>Eurotiales</taxon>
        <taxon>Aspergillaceae</taxon>
        <taxon>Aspergillus</taxon>
        <taxon>Aspergillus subgen. Aspergillus</taxon>
    </lineage>
</organism>
<sequence>MPAFEADPITFVNFDEENAILKNHAIPKTKRINDQVDLSSDQNTNEKTKGMFTYNESMSDQSTLVQKSDRETQDLEPSCGFGQGAATERDTDIEAFMARNNGVAASTPFVKDSTGECMVHLIEVTTICLDRCRIRGVGSYIPNSDKDEIEVLFHHKGENFWVDVQYGYIKDRGDFQLNCTG</sequence>
<evidence type="ECO:0000313" key="2">
    <source>
        <dbReference type="Proteomes" id="UP000094569"/>
    </source>
</evidence>
<comment type="caution">
    <text evidence="1">The sequence shown here is derived from an EMBL/GenBank/DDBJ whole genome shotgun (WGS) entry which is preliminary data.</text>
</comment>
<protein>
    <submittedName>
        <fullName evidence="1">Uncharacterized protein</fullName>
    </submittedName>
</protein>
<keyword evidence="2" id="KW-1185">Reference proteome</keyword>
<evidence type="ECO:0000313" key="1">
    <source>
        <dbReference type="EMBL" id="ODM18147.1"/>
    </source>
</evidence>
<dbReference type="OrthoDB" id="4495508at2759"/>
<dbReference type="EMBL" id="JXNT01000006">
    <property type="protein sequence ID" value="ODM18147.1"/>
    <property type="molecule type" value="Genomic_DNA"/>
</dbReference>
<accession>A0A1E3BB16</accession>